<keyword evidence="4" id="KW-1185">Reference proteome</keyword>
<evidence type="ECO:0000256" key="1">
    <source>
        <dbReference type="SAM" id="MobiDB-lite"/>
    </source>
</evidence>
<dbReference type="AlphaFoldDB" id="A0AAD8JMT8"/>
<feature type="compositionally biased region" description="Low complexity" evidence="1">
    <location>
        <begin position="155"/>
        <end position="167"/>
    </location>
</feature>
<comment type="caution">
    <text evidence="3">The sequence shown here is derived from an EMBL/GenBank/DDBJ whole genome shotgun (WGS) entry which is preliminary data.</text>
</comment>
<name>A0AAD8JMT8_TARER</name>
<gene>
    <name evidence="3" type="ORF">QVD17_41613</name>
</gene>
<dbReference type="EMBL" id="JAUHHV010000012">
    <property type="protein sequence ID" value="KAK1406319.1"/>
    <property type="molecule type" value="Genomic_DNA"/>
</dbReference>
<accession>A0AAD8JMT8</accession>
<feature type="region of interest" description="Disordered" evidence="1">
    <location>
        <begin position="108"/>
        <end position="192"/>
    </location>
</feature>
<sequence>MVDTLWYVRTLRDEINVNELYGDNPTLFSLKVHHGGMFTKFPHRMYVGGQVSYVDLMDVDEFSVFEINMVVLKLGYSGNEKMFYHYRVPGQDLNFGLSQVDDGGVVTQSEQACGNQGSDAEGIDADDEGSDEGSDGEGGDGEGGDGEADDGAGGAININYEGNNGEGSDVEGSDGEQDDDVDLDDFESLTDE</sequence>
<feature type="compositionally biased region" description="Acidic residues" evidence="1">
    <location>
        <begin position="121"/>
        <end position="150"/>
    </location>
</feature>
<feature type="compositionally biased region" description="Acidic residues" evidence="1">
    <location>
        <begin position="168"/>
        <end position="192"/>
    </location>
</feature>
<evidence type="ECO:0000313" key="4">
    <source>
        <dbReference type="Proteomes" id="UP001229421"/>
    </source>
</evidence>
<dbReference type="Pfam" id="PF26130">
    <property type="entry name" value="PB1-like"/>
    <property type="match status" value="1"/>
</dbReference>
<organism evidence="3 4">
    <name type="scientific">Tagetes erecta</name>
    <name type="common">African marigold</name>
    <dbReference type="NCBI Taxonomy" id="13708"/>
    <lineage>
        <taxon>Eukaryota</taxon>
        <taxon>Viridiplantae</taxon>
        <taxon>Streptophyta</taxon>
        <taxon>Embryophyta</taxon>
        <taxon>Tracheophyta</taxon>
        <taxon>Spermatophyta</taxon>
        <taxon>Magnoliopsida</taxon>
        <taxon>eudicotyledons</taxon>
        <taxon>Gunneridae</taxon>
        <taxon>Pentapetalae</taxon>
        <taxon>asterids</taxon>
        <taxon>campanulids</taxon>
        <taxon>Asterales</taxon>
        <taxon>Asteraceae</taxon>
        <taxon>Asteroideae</taxon>
        <taxon>Heliantheae alliance</taxon>
        <taxon>Tageteae</taxon>
        <taxon>Tagetes</taxon>
    </lineage>
</organism>
<evidence type="ECO:0000259" key="2">
    <source>
        <dbReference type="Pfam" id="PF26130"/>
    </source>
</evidence>
<feature type="domain" description="PB1-like" evidence="2">
    <location>
        <begin position="27"/>
        <end position="100"/>
    </location>
</feature>
<dbReference type="Proteomes" id="UP001229421">
    <property type="component" value="Unassembled WGS sequence"/>
</dbReference>
<reference evidence="3" key="1">
    <citation type="journal article" date="2023" name="bioRxiv">
        <title>Improved chromosome-level genome assembly for marigold (Tagetes erecta).</title>
        <authorList>
            <person name="Jiang F."/>
            <person name="Yuan L."/>
            <person name="Wang S."/>
            <person name="Wang H."/>
            <person name="Xu D."/>
            <person name="Wang A."/>
            <person name="Fan W."/>
        </authorList>
    </citation>
    <scope>NUCLEOTIDE SEQUENCE</scope>
    <source>
        <strain evidence="3">WSJ</strain>
        <tissue evidence="3">Leaf</tissue>
    </source>
</reference>
<dbReference type="InterPro" id="IPR058594">
    <property type="entry name" value="PB1-like_dom_pln"/>
</dbReference>
<protein>
    <recommendedName>
        <fullName evidence="2">PB1-like domain-containing protein</fullName>
    </recommendedName>
</protein>
<evidence type="ECO:0000313" key="3">
    <source>
        <dbReference type="EMBL" id="KAK1406319.1"/>
    </source>
</evidence>
<proteinExistence type="predicted"/>